<keyword evidence="8" id="KW-1185">Reference proteome</keyword>
<dbReference type="GO" id="GO:0000981">
    <property type="term" value="F:DNA-binding transcription factor activity, RNA polymerase II-specific"/>
    <property type="evidence" value="ECO:0007669"/>
    <property type="project" value="TreeGrafter"/>
</dbReference>
<feature type="compositionally biased region" description="Low complexity" evidence="5">
    <location>
        <begin position="238"/>
        <end position="269"/>
    </location>
</feature>
<dbReference type="GO" id="GO:0005524">
    <property type="term" value="F:ATP binding"/>
    <property type="evidence" value="ECO:0007669"/>
    <property type="project" value="InterPro"/>
</dbReference>
<dbReference type="OrthoDB" id="10029800at2759"/>
<feature type="domain" description="Runt" evidence="6">
    <location>
        <begin position="16"/>
        <end position="144"/>
    </location>
</feature>
<keyword evidence="4" id="KW-0539">Nucleus</keyword>
<evidence type="ECO:0000259" key="6">
    <source>
        <dbReference type="PROSITE" id="PS51062"/>
    </source>
</evidence>
<evidence type="ECO:0000256" key="1">
    <source>
        <dbReference type="ARBA" id="ARBA00004123"/>
    </source>
</evidence>
<evidence type="ECO:0000313" key="8">
    <source>
        <dbReference type="Proteomes" id="UP000078492"/>
    </source>
</evidence>
<dbReference type="InterPro" id="IPR012346">
    <property type="entry name" value="p53/RUNT-type_TF_DNA-bd_sf"/>
</dbReference>
<dbReference type="PANTHER" id="PTHR11950">
    <property type="entry name" value="RUNT RELATED"/>
    <property type="match status" value="1"/>
</dbReference>
<feature type="compositionally biased region" description="Low complexity" evidence="5">
    <location>
        <begin position="287"/>
        <end position="297"/>
    </location>
</feature>
<dbReference type="PRINTS" id="PR00967">
    <property type="entry name" value="ONCOGENEAML1"/>
</dbReference>
<dbReference type="KEGG" id="tcz:108765556"/>
<organism evidence="7 8">
    <name type="scientific">Trachymyrmex cornetzi</name>
    <dbReference type="NCBI Taxonomy" id="471704"/>
    <lineage>
        <taxon>Eukaryota</taxon>
        <taxon>Metazoa</taxon>
        <taxon>Ecdysozoa</taxon>
        <taxon>Arthropoda</taxon>
        <taxon>Hexapoda</taxon>
        <taxon>Insecta</taxon>
        <taxon>Pterygota</taxon>
        <taxon>Neoptera</taxon>
        <taxon>Endopterygota</taxon>
        <taxon>Hymenoptera</taxon>
        <taxon>Apocrita</taxon>
        <taxon>Aculeata</taxon>
        <taxon>Formicoidea</taxon>
        <taxon>Formicidae</taxon>
        <taxon>Myrmicinae</taxon>
        <taxon>Trachymyrmex</taxon>
    </lineage>
</organism>
<dbReference type="GO" id="GO:0000978">
    <property type="term" value="F:RNA polymerase II cis-regulatory region sequence-specific DNA binding"/>
    <property type="evidence" value="ECO:0007669"/>
    <property type="project" value="TreeGrafter"/>
</dbReference>
<feature type="region of interest" description="Disordered" evidence="5">
    <location>
        <begin position="225"/>
        <end position="347"/>
    </location>
</feature>
<evidence type="ECO:0000256" key="4">
    <source>
        <dbReference type="ARBA" id="ARBA00023242"/>
    </source>
</evidence>
<feature type="compositionally biased region" description="Basic and acidic residues" evidence="5">
    <location>
        <begin position="299"/>
        <end position="312"/>
    </location>
</feature>
<accession>A0A195DPG6</accession>
<reference evidence="7 8" key="1">
    <citation type="submission" date="2015-09" db="EMBL/GenBank/DDBJ databases">
        <title>Trachymyrmex cornetzi WGS genome.</title>
        <authorList>
            <person name="Nygaard S."/>
            <person name="Hu H."/>
            <person name="Boomsma J."/>
            <person name="Zhang G."/>
        </authorList>
    </citation>
    <scope>NUCLEOTIDE SEQUENCE [LARGE SCALE GENOMIC DNA]</scope>
    <source>
        <strain evidence="7">Tcor2-1</strain>
        <tissue evidence="7">Whole body</tissue>
    </source>
</reference>
<dbReference type="Pfam" id="PF00853">
    <property type="entry name" value="Runt"/>
    <property type="match status" value="1"/>
</dbReference>
<keyword evidence="2" id="KW-0805">Transcription regulation</keyword>
<dbReference type="Gene3D" id="2.60.40.720">
    <property type="match status" value="1"/>
</dbReference>
<sequence length="347" mass="37908">MHLRDGPSGAGEPFRSIHETARRFHGDLVTTGSPTIMCSSLPSHWRSNKSLPVAFKVIALDEVADGTQVTIKAGNDENCCGELRNCTAVMKSQVAKFNDLRFVGRSGRGKSFTLTIQVNTIPYQVATYAKAIKVTVDGPREPRSKSNYQYTAGFHGLGLLSPWLDATYFGTAWTLPHHMFKGPSPPELFNTSIAPMLQSYPVVDYITTSYHDYMIPTTNAHPMSPILLPVSPEHRGMSPKTSPKTSPRTSPKTSPRTSPSPSESGSGESVTEEVRSAFVPLRHNTLPPTTSSSSSSPDRNPKKPTEGTRNELKAPTTLISEAYSHRSPPPTKISQSPAKVWRPYSKS</sequence>
<dbReference type="InterPro" id="IPR008967">
    <property type="entry name" value="p53-like_TF_DNA-bd_sf"/>
</dbReference>
<dbReference type="PROSITE" id="PS51062">
    <property type="entry name" value="RUNT"/>
    <property type="match status" value="1"/>
</dbReference>
<dbReference type="InterPro" id="IPR013524">
    <property type="entry name" value="Runt_dom"/>
</dbReference>
<dbReference type="PANTHER" id="PTHR11950:SF31">
    <property type="entry name" value="SEGMENTATION PROTEIN RUNT"/>
    <property type="match status" value="1"/>
</dbReference>
<dbReference type="AlphaFoldDB" id="A0A195DPG6"/>
<dbReference type="STRING" id="471704.A0A195DPG6"/>
<comment type="subcellular location">
    <subcellularLocation>
        <location evidence="1">Nucleus</location>
    </subcellularLocation>
</comment>
<name>A0A195DPG6_9HYME</name>
<proteinExistence type="predicted"/>
<dbReference type="Proteomes" id="UP000078492">
    <property type="component" value="Unassembled WGS sequence"/>
</dbReference>
<evidence type="ECO:0000313" key="7">
    <source>
        <dbReference type="EMBL" id="KYN14815.1"/>
    </source>
</evidence>
<evidence type="ECO:0000256" key="3">
    <source>
        <dbReference type="ARBA" id="ARBA00023163"/>
    </source>
</evidence>
<dbReference type="SUPFAM" id="SSF49417">
    <property type="entry name" value="p53-like transcription factors"/>
    <property type="match status" value="1"/>
</dbReference>
<gene>
    <name evidence="7" type="ORF">ALC57_12924</name>
</gene>
<dbReference type="InterPro" id="IPR000040">
    <property type="entry name" value="AML1_Runt"/>
</dbReference>
<evidence type="ECO:0000256" key="2">
    <source>
        <dbReference type="ARBA" id="ARBA00023015"/>
    </source>
</evidence>
<evidence type="ECO:0000256" key="5">
    <source>
        <dbReference type="SAM" id="MobiDB-lite"/>
    </source>
</evidence>
<keyword evidence="3" id="KW-0804">Transcription</keyword>
<dbReference type="EMBL" id="KQ980653">
    <property type="protein sequence ID" value="KYN14815.1"/>
    <property type="molecule type" value="Genomic_DNA"/>
</dbReference>
<protein>
    <submittedName>
        <fullName evidence="7">Segmentation protein Runt</fullName>
    </submittedName>
</protein>
<dbReference type="GO" id="GO:0005634">
    <property type="term" value="C:nucleus"/>
    <property type="evidence" value="ECO:0007669"/>
    <property type="project" value="UniProtKB-SubCell"/>
</dbReference>